<evidence type="ECO:0000256" key="4">
    <source>
        <dbReference type="ARBA" id="ARBA00022989"/>
    </source>
</evidence>
<keyword evidence="8" id="KW-1185">Reference proteome</keyword>
<feature type="transmembrane region" description="Helical" evidence="6">
    <location>
        <begin position="398"/>
        <end position="423"/>
    </location>
</feature>
<feature type="transmembrane region" description="Helical" evidence="6">
    <location>
        <begin position="306"/>
        <end position="329"/>
    </location>
</feature>
<comment type="subcellular location">
    <subcellularLocation>
        <location evidence="1">Cell membrane</location>
        <topology evidence="1">Multi-pass membrane protein</topology>
    </subcellularLocation>
</comment>
<evidence type="ECO:0000256" key="1">
    <source>
        <dbReference type="ARBA" id="ARBA00004651"/>
    </source>
</evidence>
<feature type="transmembrane region" description="Helical" evidence="6">
    <location>
        <begin position="465"/>
        <end position="485"/>
    </location>
</feature>
<evidence type="ECO:0000256" key="5">
    <source>
        <dbReference type="ARBA" id="ARBA00023136"/>
    </source>
</evidence>
<proteinExistence type="predicted"/>
<reference evidence="7 8" key="1">
    <citation type="submission" date="2022-01" db="EMBL/GenBank/DDBJ databases">
        <title>Collection of gut derived symbiotic bacterial strains cultured from healthy donors.</title>
        <authorList>
            <person name="Lin H."/>
            <person name="Kohout C."/>
            <person name="Waligurski E."/>
            <person name="Pamer E.G."/>
        </authorList>
    </citation>
    <scope>NUCLEOTIDE SEQUENCE [LARGE SCALE GENOMIC DNA]</scope>
    <source>
        <strain evidence="7 8">DFI.7.58</strain>
    </source>
</reference>
<dbReference type="EMBL" id="JAKNHQ010000003">
    <property type="protein sequence ID" value="MCG4609941.1"/>
    <property type="molecule type" value="Genomic_DNA"/>
</dbReference>
<feature type="transmembrane region" description="Helical" evidence="6">
    <location>
        <begin position="154"/>
        <end position="175"/>
    </location>
</feature>
<dbReference type="PANTHER" id="PTHR30250">
    <property type="entry name" value="PST FAMILY PREDICTED COLANIC ACID TRANSPORTER"/>
    <property type="match status" value="1"/>
</dbReference>
<gene>
    <name evidence="7" type="ORF">L0P57_03170</name>
</gene>
<sequence length="519" mass="57677">MRTQATIRNALWGILQQAVLCVLGLLSRRVMLQTIGVSGVGLNGLLTNVLSLLSLTEMGVGSVIIYHMYTPLANGDWEEICRLMRFYRNVYRGIALVMTGAGLLLVPFLPYLVNGVHYSQSYVTAVFLLFLAQTASSYLFSYKRSLLSADQKQYVITIVDLVFRIVSVIGGIAVLLLTRELLCYLFFLLITGILNNLALSRRVDRLYPELLRSRAQLPRERRKKIFRNVRDLFIGKLSWTITSSTDNLLISALVGTIQVGLYSNYTIVLNTLTNVVNQLSTAMSGSIGNLLATGSKAHVDVVLRRLLFLMYGIASFCCTCLLCLLDPFITLVFGNEMVLDFPVVCVCVLNFFLATMRIPVWNMLSASGLFKRDKYISIAGSTVNLVVSFVLGKEIGMLGILIGTTCTYAIQFVLKILLFYRCFLHRPYGKLFLQLGLYLALTLALTGCAYGLCSWIATGVAIADFVLKGFLAAGFSLGSNFLLFCRTDSFRALRQVFYDSRNRYKSNKSRATGEKGGMA</sequence>
<keyword evidence="3 6" id="KW-0812">Transmembrane</keyword>
<accession>A0ABS9MGL1</accession>
<dbReference type="InterPro" id="IPR050833">
    <property type="entry name" value="Poly_Biosynth_Transport"/>
</dbReference>
<feature type="transmembrane region" description="Helical" evidence="6">
    <location>
        <begin position="121"/>
        <end position="142"/>
    </location>
</feature>
<dbReference type="PANTHER" id="PTHR30250:SF26">
    <property type="entry name" value="PSMA PROTEIN"/>
    <property type="match status" value="1"/>
</dbReference>
<evidence type="ECO:0000256" key="3">
    <source>
        <dbReference type="ARBA" id="ARBA00022692"/>
    </source>
</evidence>
<comment type="caution">
    <text evidence="7">The sequence shown here is derived from an EMBL/GenBank/DDBJ whole genome shotgun (WGS) entry which is preliminary data.</text>
</comment>
<evidence type="ECO:0000256" key="6">
    <source>
        <dbReference type="SAM" id="Phobius"/>
    </source>
</evidence>
<feature type="transmembrane region" description="Helical" evidence="6">
    <location>
        <begin position="435"/>
        <end position="459"/>
    </location>
</feature>
<evidence type="ECO:0000313" key="8">
    <source>
        <dbReference type="Proteomes" id="UP001298681"/>
    </source>
</evidence>
<name>A0ABS9MGL1_9FIRM</name>
<dbReference type="Proteomes" id="UP001298681">
    <property type="component" value="Unassembled WGS sequence"/>
</dbReference>
<protein>
    <submittedName>
        <fullName evidence="7">Lipopolysaccharide biosynthesis protein</fullName>
    </submittedName>
</protein>
<feature type="transmembrane region" description="Helical" evidence="6">
    <location>
        <begin position="375"/>
        <end position="392"/>
    </location>
</feature>
<organism evidence="7 8">
    <name type="scientific">Anaeromassilibacillus senegalensis</name>
    <dbReference type="NCBI Taxonomy" id="1673717"/>
    <lineage>
        <taxon>Bacteria</taxon>
        <taxon>Bacillati</taxon>
        <taxon>Bacillota</taxon>
        <taxon>Clostridia</taxon>
        <taxon>Eubacteriales</taxon>
        <taxon>Acutalibacteraceae</taxon>
        <taxon>Anaeromassilibacillus</taxon>
    </lineage>
</organism>
<keyword evidence="5 6" id="KW-0472">Membrane</keyword>
<keyword evidence="2" id="KW-1003">Cell membrane</keyword>
<feature type="transmembrane region" description="Helical" evidence="6">
    <location>
        <begin position="181"/>
        <end position="199"/>
    </location>
</feature>
<dbReference type="RefSeq" id="WP_237966414.1">
    <property type="nucleotide sequence ID" value="NZ_JAKNHQ010000003.1"/>
</dbReference>
<feature type="transmembrane region" description="Helical" evidence="6">
    <location>
        <begin position="90"/>
        <end position="109"/>
    </location>
</feature>
<evidence type="ECO:0000313" key="7">
    <source>
        <dbReference type="EMBL" id="MCG4609941.1"/>
    </source>
</evidence>
<feature type="transmembrane region" description="Helical" evidence="6">
    <location>
        <begin position="341"/>
        <end position="363"/>
    </location>
</feature>
<evidence type="ECO:0000256" key="2">
    <source>
        <dbReference type="ARBA" id="ARBA00022475"/>
    </source>
</evidence>
<keyword evidence="4 6" id="KW-1133">Transmembrane helix</keyword>